<dbReference type="AlphaFoldDB" id="A0A3T0T2F2"/>
<dbReference type="KEGG" id="rfs:C1I64_12240"/>
<evidence type="ECO:0000256" key="1">
    <source>
        <dbReference type="SAM" id="Phobius"/>
    </source>
</evidence>
<organism evidence="2 3">
    <name type="scientific">Rathayibacter festucae DSM 15932</name>
    <dbReference type="NCBI Taxonomy" id="1328866"/>
    <lineage>
        <taxon>Bacteria</taxon>
        <taxon>Bacillati</taxon>
        <taxon>Actinomycetota</taxon>
        <taxon>Actinomycetes</taxon>
        <taxon>Micrococcales</taxon>
        <taxon>Microbacteriaceae</taxon>
        <taxon>Rathayibacter</taxon>
    </lineage>
</organism>
<name>A0A3T0T2F2_9MICO</name>
<protein>
    <recommendedName>
        <fullName evidence="4">Gram-positive cocci surface proteins LPxTG domain-containing protein</fullName>
    </recommendedName>
</protein>
<proteinExistence type="predicted"/>
<accession>A0A3T0T2F2</accession>
<evidence type="ECO:0008006" key="4">
    <source>
        <dbReference type="Google" id="ProtNLM"/>
    </source>
</evidence>
<feature type="transmembrane region" description="Helical" evidence="1">
    <location>
        <begin position="391"/>
        <end position="411"/>
    </location>
</feature>
<evidence type="ECO:0000313" key="3">
    <source>
        <dbReference type="Proteomes" id="UP000285317"/>
    </source>
</evidence>
<dbReference type="Proteomes" id="UP000285317">
    <property type="component" value="Chromosome"/>
</dbReference>
<gene>
    <name evidence="2" type="ORF">C1I64_12240</name>
</gene>
<reference evidence="2 3" key="1">
    <citation type="submission" date="2018-03" db="EMBL/GenBank/DDBJ databases">
        <title>Bacteriophage NCPPB3778 and a type I-E CRISPR drive the evolution of the US Biological Select Agent, Rathayibacter toxicus.</title>
        <authorList>
            <person name="Davis E.W.II."/>
            <person name="Tabima J.F."/>
            <person name="Weisberg A.J."/>
            <person name="Dantas Lopes L."/>
            <person name="Wiseman M.S."/>
            <person name="Wiseman M.S."/>
            <person name="Pupko T."/>
            <person name="Belcher M.S."/>
            <person name="Sechler A.J."/>
            <person name="Tancos M.A."/>
            <person name="Schroeder B.K."/>
            <person name="Murray T.D."/>
            <person name="Luster D.G."/>
            <person name="Schneider W.L."/>
            <person name="Rogers E."/>
            <person name="Andreote F.D."/>
            <person name="Grunwald N.J."/>
            <person name="Putnam M.L."/>
            <person name="Chang J.H."/>
        </authorList>
    </citation>
    <scope>NUCLEOTIDE SEQUENCE [LARGE SCALE GENOMIC DNA]</scope>
    <source>
        <strain evidence="2 3">DSM 15932</strain>
    </source>
</reference>
<evidence type="ECO:0000313" key="2">
    <source>
        <dbReference type="EMBL" id="AZZ52735.1"/>
    </source>
</evidence>
<keyword evidence="1" id="KW-1133">Transmembrane helix</keyword>
<keyword evidence="1" id="KW-0472">Membrane</keyword>
<dbReference type="EMBL" id="CP028137">
    <property type="protein sequence ID" value="AZZ52735.1"/>
    <property type="molecule type" value="Genomic_DNA"/>
</dbReference>
<sequence length="420" mass="42988">MPSPAPVASDDTDPSCPDGERAVAIDFDAITVDWTAAPGFASVALPEASFPDCAASADIVLVAEGPDGEYSGGIGVTVPVERDGSAPQTALVPAPAGPRTVLVTTKLYGLRGGSFIDLASEQWRSAAGTALDPSTADTAVSLDGEISIATAPGKLTLSVPPRASTGRYDEANIGYFVTQDNGVGVALDTVEQVPAEGLPARTIEVALPYTADWTVSVQTSGVNEGVEIFRSEILRETLRVQSAFDSCADGLDRSQANEPFTVDAVGGVGTIAVTVGALALPDCFDEVTLRVLVKKFNNDDEQEGVELGPLQSDATFDGATVRGSFAPGRYFVVVLVSAAVDGEYDGLFQVFDPSVNIADDQREPIVVTAAAASTATATGGRHLAATGVETAGAASGAAALLALGLVSLVAARRRRSAQQS</sequence>
<keyword evidence="1" id="KW-0812">Transmembrane</keyword>